<protein>
    <submittedName>
        <fullName evidence="1">Uncharacterized protein</fullName>
    </submittedName>
</protein>
<dbReference type="Proteomes" id="UP000405357">
    <property type="component" value="Unassembled WGS sequence"/>
</dbReference>
<comment type="caution">
    <text evidence="1">The sequence shown here is derived from an EMBL/GenBank/DDBJ whole genome shotgun (WGS) entry which is preliminary data.</text>
</comment>
<evidence type="ECO:0000313" key="2">
    <source>
        <dbReference type="Proteomes" id="UP000405357"/>
    </source>
</evidence>
<reference evidence="1 2" key="1">
    <citation type="submission" date="2019-08" db="EMBL/GenBank/DDBJ databases">
        <authorList>
            <person name="Peeters C."/>
        </authorList>
    </citation>
    <scope>NUCLEOTIDE SEQUENCE [LARGE SCALE GENOMIC DNA]</scope>
    <source>
        <strain evidence="1 2">LMG 31014</strain>
    </source>
</reference>
<dbReference type="RefSeq" id="WP_174976612.1">
    <property type="nucleotide sequence ID" value="NZ_CABPSG010000021.1"/>
</dbReference>
<gene>
    <name evidence="1" type="ORF">PSO31014_04217</name>
</gene>
<sequence length="58" mass="6802">MAVRIALPLDLLTRYPSVPKKFRQRVSVWRDFFMRERTIGGHARRNLRGGTSVMTLNE</sequence>
<proteinExistence type="predicted"/>
<organism evidence="1 2">
    <name type="scientific">Pandoraea soli</name>
    <dbReference type="NCBI Taxonomy" id="2508293"/>
    <lineage>
        <taxon>Bacteria</taxon>
        <taxon>Pseudomonadati</taxon>
        <taxon>Pseudomonadota</taxon>
        <taxon>Betaproteobacteria</taxon>
        <taxon>Burkholderiales</taxon>
        <taxon>Burkholderiaceae</taxon>
        <taxon>Pandoraea</taxon>
    </lineage>
</organism>
<keyword evidence="2" id="KW-1185">Reference proteome</keyword>
<dbReference type="EMBL" id="CABPSG010000021">
    <property type="protein sequence ID" value="VVE42726.1"/>
    <property type="molecule type" value="Genomic_DNA"/>
</dbReference>
<accession>A0ABY6W9B1</accession>
<name>A0ABY6W9B1_9BURK</name>
<evidence type="ECO:0000313" key="1">
    <source>
        <dbReference type="EMBL" id="VVE42726.1"/>
    </source>
</evidence>